<organism evidence="1">
    <name type="scientific">uncultured marine bacterium Ant4D5</name>
    <dbReference type="NCBI Taxonomy" id="360428"/>
    <lineage>
        <taxon>Bacteria</taxon>
        <taxon>environmental samples</taxon>
    </lineage>
</organism>
<name>Q2PXZ4_9BACT</name>
<dbReference type="EMBL" id="DQ295242">
    <property type="protein sequence ID" value="ABC25433.1"/>
    <property type="molecule type" value="Genomic_DNA"/>
</dbReference>
<evidence type="ECO:0000313" key="1">
    <source>
        <dbReference type="EMBL" id="ABC25433.1"/>
    </source>
</evidence>
<accession>Q2PXZ4</accession>
<proteinExistence type="predicted"/>
<dbReference type="AlphaFoldDB" id="Q2PXZ4"/>
<protein>
    <submittedName>
        <fullName evidence="1">Uncharacterized protein</fullName>
    </submittedName>
</protein>
<reference evidence="1" key="1">
    <citation type="journal article" date="2006" name="Appl. Environ. Microbiol.">
        <title>Comparative genomics of DNA fragments from six Antarctic marine planktonic bacteria.</title>
        <authorList>
            <person name="Grzymski J.J."/>
            <person name="Carter B.J."/>
            <person name="DeLong E.F."/>
            <person name="Feldman R.A."/>
            <person name="Ghadiri A."/>
            <person name="Murray A.E."/>
        </authorList>
    </citation>
    <scope>NUCLEOTIDE SEQUENCE</scope>
</reference>
<sequence length="209" mass="22451">MVCIDTLRATETVRPSRTFVPRTTAGRLSGMPSRILRRRSPAVSCRWTGLVLAAAVGVCSPALAQDSAQSDRDGPGILGVPSERSRAILGGWGMHPFEPQFPELDWTSGFGLAVGQYYAVTFVNSYGNRGFIGALERYWGTASIGLVDVGVGYRVGLVTGYDERLFTLANYTPVLPFAGLLVSVDIGPLGIESVYVYKAITLEASLRLS</sequence>